<evidence type="ECO:0000313" key="1">
    <source>
        <dbReference type="EMBL" id="CAL1300157.1"/>
    </source>
</evidence>
<reference evidence="1 2" key="1">
    <citation type="submission" date="2024-04" db="EMBL/GenBank/DDBJ databases">
        <authorList>
            <person name="Rising A."/>
            <person name="Reimegard J."/>
            <person name="Sonavane S."/>
            <person name="Akerstrom W."/>
            <person name="Nylinder S."/>
            <person name="Hedman E."/>
            <person name="Kallberg Y."/>
        </authorList>
    </citation>
    <scope>NUCLEOTIDE SEQUENCE [LARGE SCALE GENOMIC DNA]</scope>
</reference>
<keyword evidence="2" id="KW-1185">Reference proteome</keyword>
<gene>
    <name evidence="1" type="ORF">LARSCL_LOCUS21781</name>
</gene>
<sequence>NLRVVGPYRFRKNRRSNVPRPIDDIRAYNAPRISRALFKKLTEHYLDPDEDTEDLNDEEIRNLHIMFRTAETCKTL</sequence>
<proteinExistence type="predicted"/>
<dbReference type="Proteomes" id="UP001497382">
    <property type="component" value="Unassembled WGS sequence"/>
</dbReference>
<dbReference type="EMBL" id="CAXIEN010000537">
    <property type="protein sequence ID" value="CAL1300157.1"/>
    <property type="molecule type" value="Genomic_DNA"/>
</dbReference>
<accession>A0AAV2BVC7</accession>
<organism evidence="1 2">
    <name type="scientific">Larinioides sclopetarius</name>
    <dbReference type="NCBI Taxonomy" id="280406"/>
    <lineage>
        <taxon>Eukaryota</taxon>
        <taxon>Metazoa</taxon>
        <taxon>Ecdysozoa</taxon>
        <taxon>Arthropoda</taxon>
        <taxon>Chelicerata</taxon>
        <taxon>Arachnida</taxon>
        <taxon>Araneae</taxon>
        <taxon>Araneomorphae</taxon>
        <taxon>Entelegynae</taxon>
        <taxon>Araneoidea</taxon>
        <taxon>Araneidae</taxon>
        <taxon>Larinioides</taxon>
    </lineage>
</organism>
<protein>
    <submittedName>
        <fullName evidence="1">Uncharacterized protein</fullName>
    </submittedName>
</protein>
<evidence type="ECO:0000313" key="2">
    <source>
        <dbReference type="Proteomes" id="UP001497382"/>
    </source>
</evidence>
<name>A0AAV2BVC7_9ARAC</name>
<comment type="caution">
    <text evidence="1">The sequence shown here is derived from an EMBL/GenBank/DDBJ whole genome shotgun (WGS) entry which is preliminary data.</text>
</comment>
<feature type="non-terminal residue" evidence="1">
    <location>
        <position position="1"/>
    </location>
</feature>
<dbReference type="AlphaFoldDB" id="A0AAV2BVC7"/>